<sequence length="445" mass="49689">MKRLLVILLCLLTLPVFMAQGQKLDSLTQAFHAKPTVATATQLVERATARGCSDLAVSAYEYLAHQNGKYLPALWECYLRELRLDALSASLEKQSKARKSQYAIDLYAERLYTLRRLMGNVLWLEVADTVTIAREQLASYLNGQGVKVFSCDTLGLGFLTERSDRYIRPLRKRPGAPVRLVYGDLLANQPIPTTLQSDASIITAIPDSLEAPSYPTLAPDGITLYFSAISKQGLGGRDLYMTRQTASGGYLQPVPLGLPYNSSGNDLLLAFNAERHLGYLVSDRYAPRGMVTVYRFVYNDGEVTEVPSNDPALLRQYAMLRPYHVTQRSDVDYATLLGKHTSAQPAHSSASQGNFVVAPNVIYTSRDQFHSAEAATLYDQYLSQQKQLTEQEQTLARLRTAYHQHSGSDADLTEMILQLERELPAARKALRTLAQKIRQLERPHL</sequence>
<comment type="caution">
    <text evidence="2">The sequence shown here is derived from an EMBL/GenBank/DDBJ whole genome shotgun (WGS) entry which is preliminary data.</text>
</comment>
<gene>
    <name evidence="2" type="ORF">PORUE0001_0479</name>
</gene>
<feature type="chain" id="PRO_5002916319" evidence="1">
    <location>
        <begin position="19"/>
        <end position="445"/>
    </location>
</feature>
<feature type="signal peptide" evidence="1">
    <location>
        <begin position="1"/>
        <end position="18"/>
    </location>
</feature>
<dbReference type="eggNOG" id="COG0457">
    <property type="taxonomic scope" value="Bacteria"/>
</dbReference>
<dbReference type="STRING" id="596327.PORUE0001_0479"/>
<evidence type="ECO:0000256" key="1">
    <source>
        <dbReference type="SAM" id="SignalP"/>
    </source>
</evidence>
<dbReference type="AlphaFoldDB" id="C2MBQ8"/>
<dbReference type="OrthoDB" id="1110381at2"/>
<accession>C2MBQ8</accession>
<dbReference type="Proteomes" id="UP000003303">
    <property type="component" value="Unassembled WGS sequence"/>
</dbReference>
<name>C2MBQ8_9PORP</name>
<keyword evidence="3" id="KW-1185">Reference proteome</keyword>
<evidence type="ECO:0000313" key="2">
    <source>
        <dbReference type="EMBL" id="EEK16837.1"/>
    </source>
</evidence>
<protein>
    <submittedName>
        <fullName evidence="2">Uncharacterized protein</fullName>
    </submittedName>
</protein>
<proteinExistence type="predicted"/>
<organism evidence="2 3">
    <name type="scientific">Porphyromonas uenonis 60-3</name>
    <dbReference type="NCBI Taxonomy" id="596327"/>
    <lineage>
        <taxon>Bacteria</taxon>
        <taxon>Pseudomonadati</taxon>
        <taxon>Bacteroidota</taxon>
        <taxon>Bacteroidia</taxon>
        <taxon>Bacteroidales</taxon>
        <taxon>Porphyromonadaceae</taxon>
        <taxon>Porphyromonas</taxon>
    </lineage>
</organism>
<keyword evidence="1" id="KW-0732">Signal</keyword>
<reference evidence="2 3" key="1">
    <citation type="submission" date="2009-04" db="EMBL/GenBank/DDBJ databases">
        <authorList>
            <person name="Sebastian Y."/>
            <person name="Madupu R."/>
            <person name="Durkin A.S."/>
            <person name="Torralba M."/>
            <person name="Methe B."/>
            <person name="Sutton G.G."/>
            <person name="Strausberg R.L."/>
            <person name="Nelson K.E."/>
        </authorList>
    </citation>
    <scope>NUCLEOTIDE SEQUENCE [LARGE SCALE GENOMIC DNA]</scope>
    <source>
        <strain evidence="2 3">60-3</strain>
    </source>
</reference>
<evidence type="ECO:0000313" key="3">
    <source>
        <dbReference type="Proteomes" id="UP000003303"/>
    </source>
</evidence>
<dbReference type="EMBL" id="ACLR01000124">
    <property type="protein sequence ID" value="EEK16837.1"/>
    <property type="molecule type" value="Genomic_DNA"/>
</dbReference>
<dbReference type="RefSeq" id="WP_007365327.1">
    <property type="nucleotide sequence ID" value="NZ_ACLR01000124.1"/>
</dbReference>